<reference evidence="8" key="2">
    <citation type="submission" date="2011-01" db="EMBL/GenBank/DDBJ databases">
        <title>The complete genome of Nitratifractor salsuginis DSM 16511.</title>
        <authorList>
            <consortium name="US DOE Joint Genome Institute (JGI-PGF)"/>
            <person name="Lucas S."/>
            <person name="Copeland A."/>
            <person name="Lapidus A."/>
            <person name="Bruce D."/>
            <person name="Goodwin L."/>
            <person name="Pitluck S."/>
            <person name="Kyrpides N."/>
            <person name="Mavromatis K."/>
            <person name="Ivanova N."/>
            <person name="Mikhailova N."/>
            <person name="Zeytun A."/>
            <person name="Detter J.C."/>
            <person name="Tapia R."/>
            <person name="Han C."/>
            <person name="Land M."/>
            <person name="Hauser L."/>
            <person name="Markowitz V."/>
            <person name="Cheng J.-F."/>
            <person name="Hugenholtz P."/>
            <person name="Woyke T."/>
            <person name="Wu D."/>
            <person name="Tindall B."/>
            <person name="Schuetze A."/>
            <person name="Brambilla E."/>
            <person name="Klenk H.-P."/>
            <person name="Eisen J.A."/>
        </authorList>
    </citation>
    <scope>NUCLEOTIDE SEQUENCE [LARGE SCALE GENOMIC DNA]</scope>
    <source>
        <strain evidence="8">DSM 16511 / JCM 12458 / E9I37-1</strain>
    </source>
</reference>
<evidence type="ECO:0000256" key="5">
    <source>
        <dbReference type="ARBA" id="ARBA00022840"/>
    </source>
</evidence>
<evidence type="ECO:0000256" key="4">
    <source>
        <dbReference type="ARBA" id="ARBA00022741"/>
    </source>
</evidence>
<dbReference type="InterPro" id="IPR050763">
    <property type="entry name" value="ABC_transporter_ATP-binding"/>
</dbReference>
<comment type="similarity">
    <text evidence="1">Belongs to the ABC transporter superfamily.</text>
</comment>
<dbReference type="PANTHER" id="PTHR42711">
    <property type="entry name" value="ABC TRANSPORTER ATP-BINDING PROTEIN"/>
    <property type="match status" value="1"/>
</dbReference>
<dbReference type="Gene3D" id="3.40.50.300">
    <property type="entry name" value="P-loop containing nucleotide triphosphate hydrolases"/>
    <property type="match status" value="1"/>
</dbReference>
<dbReference type="KEGG" id="nsa:Nitsa_0502"/>
<dbReference type="InterPro" id="IPR003439">
    <property type="entry name" value="ABC_transporter-like_ATP-bd"/>
</dbReference>
<dbReference type="RefSeq" id="WP_013553468.1">
    <property type="nucleotide sequence ID" value="NC_014935.1"/>
</dbReference>
<accession>E6X0Q2</accession>
<sequence>MSPLIEIRNARKKFMGTPVLDGITLSIEAGERIAMLGPNGAGKTTLVRSMLGFYHLDEGEIRVMGKDPIRDRVEVLRHIGFIPQLPPPVKLSLDELLMYIERSTGTPKGAVIAQAERMALDVKQHASKPFFKLSGGMKQKLLIAIALARRSRLFVFDEPTASLDPKARELFYRLLSDLDYDYSAIYITHRLEELEGLINRKIYMELGKVVEDEPIAT</sequence>
<dbReference type="STRING" id="749222.Nitsa_0502"/>
<evidence type="ECO:0000256" key="1">
    <source>
        <dbReference type="ARBA" id="ARBA00005417"/>
    </source>
</evidence>
<name>E6X0Q2_NITSE</name>
<reference evidence="7 8" key="1">
    <citation type="journal article" date="2011" name="Stand. Genomic Sci.">
        <title>Complete genome sequence of Nitratifractor salsuginis type strain (E9I37-1).</title>
        <authorList>
            <person name="Anderson I."/>
            <person name="Sikorski J."/>
            <person name="Zeytun A."/>
            <person name="Nolan M."/>
            <person name="Lapidus A."/>
            <person name="Lucas S."/>
            <person name="Hammon N."/>
            <person name="Deshpande S."/>
            <person name="Cheng J.F."/>
            <person name="Tapia R."/>
            <person name="Han C."/>
            <person name="Goodwin L."/>
            <person name="Pitluck S."/>
            <person name="Liolios K."/>
            <person name="Pagani I."/>
            <person name="Ivanova N."/>
            <person name="Huntemann M."/>
            <person name="Mavromatis K."/>
            <person name="Ovchinikova G."/>
            <person name="Pati A."/>
            <person name="Chen A."/>
            <person name="Palaniappan K."/>
            <person name="Land M."/>
            <person name="Hauser L."/>
            <person name="Brambilla E.M."/>
            <person name="Ngatchou-Djao O.D."/>
            <person name="Rohde M."/>
            <person name="Tindall B.J."/>
            <person name="Goker M."/>
            <person name="Detter J.C."/>
            <person name="Woyke T."/>
            <person name="Bristow J."/>
            <person name="Eisen J.A."/>
            <person name="Markowitz V."/>
            <person name="Hugenholtz P."/>
            <person name="Klenk H.P."/>
            <person name="Kyrpides N.C."/>
        </authorList>
    </citation>
    <scope>NUCLEOTIDE SEQUENCE [LARGE SCALE GENOMIC DNA]</scope>
    <source>
        <strain evidence="8">DSM 16511 / JCM 12458 / E9I37-1</strain>
    </source>
</reference>
<feature type="domain" description="ABC transporter" evidence="6">
    <location>
        <begin position="5"/>
        <end position="215"/>
    </location>
</feature>
<dbReference type="CDD" id="cd03230">
    <property type="entry name" value="ABC_DR_subfamily_A"/>
    <property type="match status" value="1"/>
</dbReference>
<protein>
    <submittedName>
        <fullName evidence="7">ABC transporter related protein</fullName>
    </submittedName>
</protein>
<dbReference type="InterPro" id="IPR003593">
    <property type="entry name" value="AAA+_ATPase"/>
</dbReference>
<dbReference type="EMBL" id="CP002452">
    <property type="protein sequence ID" value="ADV45772.1"/>
    <property type="molecule type" value="Genomic_DNA"/>
</dbReference>
<keyword evidence="2" id="KW-0813">Transport</keyword>
<dbReference type="Pfam" id="PF00005">
    <property type="entry name" value="ABC_tran"/>
    <property type="match status" value="1"/>
</dbReference>
<evidence type="ECO:0000256" key="2">
    <source>
        <dbReference type="ARBA" id="ARBA00022448"/>
    </source>
</evidence>
<dbReference type="GO" id="GO:0016887">
    <property type="term" value="F:ATP hydrolysis activity"/>
    <property type="evidence" value="ECO:0007669"/>
    <property type="project" value="InterPro"/>
</dbReference>
<dbReference type="Proteomes" id="UP000008633">
    <property type="component" value="Chromosome"/>
</dbReference>
<evidence type="ECO:0000313" key="8">
    <source>
        <dbReference type="Proteomes" id="UP000008633"/>
    </source>
</evidence>
<dbReference type="eggNOG" id="COG1131">
    <property type="taxonomic scope" value="Bacteria"/>
</dbReference>
<gene>
    <name evidence="7" type="ordered locus">Nitsa_0502</name>
</gene>
<dbReference type="HOGENOM" id="CLU_000604_1_2_7"/>
<evidence type="ECO:0000313" key="7">
    <source>
        <dbReference type="EMBL" id="ADV45772.1"/>
    </source>
</evidence>
<keyword evidence="3" id="KW-0536">Nodulation</keyword>
<evidence type="ECO:0000256" key="3">
    <source>
        <dbReference type="ARBA" id="ARBA00022458"/>
    </source>
</evidence>
<dbReference type="SUPFAM" id="SSF52540">
    <property type="entry name" value="P-loop containing nucleoside triphosphate hydrolases"/>
    <property type="match status" value="1"/>
</dbReference>
<keyword evidence="8" id="KW-1185">Reference proteome</keyword>
<dbReference type="PANTHER" id="PTHR42711:SF5">
    <property type="entry name" value="ABC TRANSPORTER ATP-BINDING PROTEIN NATA"/>
    <property type="match status" value="1"/>
</dbReference>
<dbReference type="SMART" id="SM00382">
    <property type="entry name" value="AAA"/>
    <property type="match status" value="1"/>
</dbReference>
<keyword evidence="5" id="KW-0067">ATP-binding</keyword>
<dbReference type="GO" id="GO:0005524">
    <property type="term" value="F:ATP binding"/>
    <property type="evidence" value="ECO:0007669"/>
    <property type="project" value="UniProtKB-KW"/>
</dbReference>
<dbReference type="PROSITE" id="PS00211">
    <property type="entry name" value="ABC_TRANSPORTER_1"/>
    <property type="match status" value="1"/>
</dbReference>
<organism evidence="7 8">
    <name type="scientific">Nitratifractor salsuginis (strain DSM 16511 / JCM 12458 / E9I37-1)</name>
    <dbReference type="NCBI Taxonomy" id="749222"/>
    <lineage>
        <taxon>Bacteria</taxon>
        <taxon>Pseudomonadati</taxon>
        <taxon>Campylobacterota</taxon>
        <taxon>Epsilonproteobacteria</taxon>
        <taxon>Campylobacterales</taxon>
        <taxon>Sulfurovaceae</taxon>
        <taxon>Nitratifractor</taxon>
    </lineage>
</organism>
<keyword evidence="4" id="KW-0547">Nucleotide-binding</keyword>
<dbReference type="InterPro" id="IPR017871">
    <property type="entry name" value="ABC_transporter-like_CS"/>
</dbReference>
<evidence type="ECO:0000259" key="6">
    <source>
        <dbReference type="PROSITE" id="PS50893"/>
    </source>
</evidence>
<proteinExistence type="inferred from homology"/>
<dbReference type="InterPro" id="IPR027417">
    <property type="entry name" value="P-loop_NTPase"/>
</dbReference>
<dbReference type="PROSITE" id="PS50893">
    <property type="entry name" value="ABC_TRANSPORTER_2"/>
    <property type="match status" value="1"/>
</dbReference>
<dbReference type="AlphaFoldDB" id="E6X0Q2"/>